<dbReference type="PANTHER" id="PTHR43429:SF3">
    <property type="entry name" value="NITRITE REDUCTASE [NAD(P)H]"/>
    <property type="match status" value="1"/>
</dbReference>
<dbReference type="HOGENOM" id="CLU_611971_0_0_6"/>
<dbReference type="InterPro" id="IPR023753">
    <property type="entry name" value="FAD/NAD-binding_dom"/>
</dbReference>
<evidence type="ECO:0000259" key="6">
    <source>
        <dbReference type="Pfam" id="PF14759"/>
    </source>
</evidence>
<evidence type="ECO:0000256" key="4">
    <source>
        <dbReference type="ARBA" id="ARBA00022827"/>
    </source>
</evidence>
<comment type="similarity">
    <text evidence="2">Belongs to the FAD-dependent oxidoreductase family.</text>
</comment>
<dbReference type="Pfam" id="PF07992">
    <property type="entry name" value="Pyr_redox_2"/>
    <property type="match status" value="1"/>
</dbReference>
<dbReference type="Gene3D" id="3.40.50.720">
    <property type="entry name" value="NAD(P)-binding Rossmann-like Domain"/>
    <property type="match status" value="1"/>
</dbReference>
<dbReference type="SUPFAM" id="SSF51735">
    <property type="entry name" value="NAD(P)-binding Rossmann-fold domains"/>
    <property type="match status" value="1"/>
</dbReference>
<dbReference type="SUPFAM" id="SSF55424">
    <property type="entry name" value="FAD/NAD-linked reductases, dimerisation (C-terminal) domain"/>
    <property type="match status" value="1"/>
</dbReference>
<comment type="caution">
    <text evidence="7">The sequence shown here is derived from an EMBL/GenBank/DDBJ whole genome shotgun (WGS) entry which is preliminary data.</text>
</comment>
<gene>
    <name evidence="7" type="primary">hcaD2</name>
    <name evidence="7" type="ORF">HMP0015_2451</name>
</gene>
<dbReference type="SUPFAM" id="SSF51905">
    <property type="entry name" value="FAD/NAD(P)-binding domain"/>
    <property type="match status" value="1"/>
</dbReference>
<feature type="domain" description="FAD/NAD(P)-binding" evidence="5">
    <location>
        <begin position="166"/>
        <end position="341"/>
    </location>
</feature>
<dbReference type="AlphaFoldDB" id="D4XRV9"/>
<evidence type="ECO:0000256" key="2">
    <source>
        <dbReference type="ARBA" id="ARBA00006442"/>
    </source>
</evidence>
<dbReference type="Gene3D" id="3.30.390.30">
    <property type="match status" value="1"/>
</dbReference>
<organism evidence="7 8">
    <name type="scientific">Acinetobacter haemolyticus ATCC 19194</name>
    <dbReference type="NCBI Taxonomy" id="707232"/>
    <lineage>
        <taxon>Bacteria</taxon>
        <taxon>Pseudomonadati</taxon>
        <taxon>Pseudomonadota</taxon>
        <taxon>Gammaproteobacteria</taxon>
        <taxon>Moraxellales</taxon>
        <taxon>Moraxellaceae</taxon>
        <taxon>Acinetobacter</taxon>
    </lineage>
</organism>
<dbReference type="Proteomes" id="UP000003085">
    <property type="component" value="Unassembled WGS sequence"/>
</dbReference>
<evidence type="ECO:0000313" key="7">
    <source>
        <dbReference type="EMBL" id="EFF82063.1"/>
    </source>
</evidence>
<dbReference type="GO" id="GO:0008860">
    <property type="term" value="F:ferredoxin-NAD+ reductase activity"/>
    <property type="evidence" value="ECO:0007669"/>
    <property type="project" value="UniProtKB-EC"/>
</dbReference>
<dbReference type="PRINTS" id="PR00081">
    <property type="entry name" value="GDHRDH"/>
</dbReference>
<proteinExistence type="inferred from homology"/>
<keyword evidence="4" id="KW-0274">FAD</keyword>
<dbReference type="InterPro" id="IPR002347">
    <property type="entry name" value="SDR_fam"/>
</dbReference>
<dbReference type="InterPro" id="IPR016156">
    <property type="entry name" value="FAD/NAD-linked_Rdtase_dimer_sf"/>
</dbReference>
<keyword evidence="3" id="KW-0285">Flavoprotein</keyword>
<evidence type="ECO:0000313" key="8">
    <source>
        <dbReference type="Proteomes" id="UP000003085"/>
    </source>
</evidence>
<dbReference type="InterPro" id="IPR028202">
    <property type="entry name" value="Reductase_C"/>
</dbReference>
<dbReference type="Pfam" id="PF00106">
    <property type="entry name" value="adh_short"/>
    <property type="match status" value="1"/>
</dbReference>
<dbReference type="PANTHER" id="PTHR43429">
    <property type="entry name" value="PYRIDINE NUCLEOTIDE-DISULFIDE OXIDOREDUCTASE DOMAIN-CONTAINING"/>
    <property type="match status" value="1"/>
</dbReference>
<dbReference type="EMBL" id="ADMT01000189">
    <property type="protein sequence ID" value="EFF82063.1"/>
    <property type="molecule type" value="Genomic_DNA"/>
</dbReference>
<reference evidence="8" key="1">
    <citation type="submission" date="2010-03" db="EMBL/GenBank/DDBJ databases">
        <title>Complete sequence of Mobiluncus curtisii ATCC 43063.</title>
        <authorList>
            <person name="Muzny D."/>
            <person name="Qin X."/>
            <person name="Deng J."/>
            <person name="Jiang H."/>
            <person name="Liu Y."/>
            <person name="Qu J."/>
            <person name="Song X.-Z."/>
            <person name="Zhang L."/>
            <person name="Thornton R."/>
            <person name="Coyle M."/>
            <person name="Francisco L."/>
            <person name="Jackson L."/>
            <person name="Javaid M."/>
            <person name="Korchina V."/>
            <person name="Kovar C."/>
            <person name="Mata R."/>
            <person name="Mathew T."/>
            <person name="Ngo R."/>
            <person name="Nguyen L."/>
            <person name="Nguyen N."/>
            <person name="Okwuonu G."/>
            <person name="Ongeri F."/>
            <person name="Pham C."/>
            <person name="Simmons D."/>
            <person name="Wilczek-Boney K."/>
            <person name="Hale W."/>
            <person name="Jakkamsetti A."/>
            <person name="Pham P."/>
            <person name="Ruth R."/>
            <person name="San Lucas F."/>
            <person name="Warren J."/>
            <person name="Zhang J."/>
            <person name="Zhao Z."/>
            <person name="Zhou C."/>
            <person name="Zhu D."/>
            <person name="Lee S."/>
            <person name="Bess C."/>
            <person name="Blankenburg K."/>
            <person name="Forbes L."/>
            <person name="Fu Q."/>
            <person name="Gubbala S."/>
            <person name="Hirani K."/>
            <person name="Jayaseelan J.C."/>
            <person name="Lara F."/>
            <person name="Munidasa M."/>
            <person name="Palculict T."/>
            <person name="Patil S."/>
            <person name="Pu L.-L."/>
            <person name="Saada N."/>
            <person name="Tang L."/>
            <person name="Weissenberger G."/>
            <person name="Zhu Y."/>
            <person name="Hemphill L."/>
            <person name="Shang Y."/>
            <person name="Youmans B."/>
            <person name="Ayvaz T."/>
            <person name="Ross M."/>
            <person name="Santibanez J."/>
            <person name="Aqrawi P."/>
            <person name="Gross S."/>
            <person name="Joshi V."/>
            <person name="Fowler G."/>
            <person name="Nazareth L."/>
            <person name="Reid J."/>
            <person name="Worley K."/>
            <person name="Petrosino J."/>
            <person name="Highlander S."/>
            <person name="Gibbs R."/>
            <person name="Gibbs R."/>
        </authorList>
    </citation>
    <scope>NUCLEOTIDE SEQUENCE [LARGE SCALE GENOMIC DNA]</scope>
    <source>
        <strain evidence="8">ATCC 19194</strain>
    </source>
</reference>
<evidence type="ECO:0000259" key="5">
    <source>
        <dbReference type="Pfam" id="PF07992"/>
    </source>
</evidence>
<dbReference type="EC" id="1.18.1.3" evidence="7"/>
<evidence type="ECO:0000256" key="1">
    <source>
        <dbReference type="ARBA" id="ARBA00001974"/>
    </source>
</evidence>
<evidence type="ECO:0000256" key="3">
    <source>
        <dbReference type="ARBA" id="ARBA00022630"/>
    </source>
</evidence>
<dbReference type="InterPro" id="IPR036188">
    <property type="entry name" value="FAD/NAD-bd_sf"/>
</dbReference>
<dbReference type="Gene3D" id="3.50.50.60">
    <property type="entry name" value="FAD/NAD(P)-binding domain"/>
    <property type="match status" value="1"/>
</dbReference>
<sequence length="447" mass="48692">MANVALLQGKKVLVTGAARGLGRDFAQAIAEAGAQVVMADILDELVQKEAIELQQRGLKVEAVKIDLSDAVSIQQAVEQAVEYLGGVDGLVNCAALATNVGGKSLMDYDADLWDRVMNINVKGTWLVTKACVPYLKQANAGKVINVASDTALWGAPNLMAYVASIPNVVTLRNVQDCERLAEILQHAQKLAVVGGGWIGLEIAATARKQGKEVHIFEYGDRLCARSVSPDVSDFLKTMHQQQGTQIHLNSKNLHLIEAGHHKVEVVNHPNTSELFDCVVVGAGADIAKELGVNAGLDVKDGIVVNCFGQTSDQDIYAAGDVAIHPSLGYCIQSWANAQNQAIAAAKSMLGIETEYTDIPWLWSDQYHFNIQILGTYQPERTKQTVVRRSTDDQCSYLYLDDQNCLINMIAINDSKLVKLAKRWMQSNTVLDPKLLADPEFNVMKLKP</sequence>
<comment type="cofactor">
    <cofactor evidence="1">
        <name>FAD</name>
        <dbReference type="ChEBI" id="CHEBI:57692"/>
    </cofactor>
</comment>
<keyword evidence="7" id="KW-0560">Oxidoreductase</keyword>
<dbReference type="Pfam" id="PF14759">
    <property type="entry name" value="Reductase_C"/>
    <property type="match status" value="1"/>
</dbReference>
<dbReference type="InterPro" id="IPR050260">
    <property type="entry name" value="FAD-bd_OxRdtase"/>
</dbReference>
<protein>
    <submittedName>
        <fullName evidence="7">Pyridine nucleotide-disulfide oxidoreductase</fullName>
        <ecNumber evidence="7">1.18.1.3</ecNumber>
    </submittedName>
</protein>
<accession>D4XRV9</accession>
<name>D4XRV9_ACIHA</name>
<dbReference type="InterPro" id="IPR036291">
    <property type="entry name" value="NAD(P)-bd_dom_sf"/>
</dbReference>
<dbReference type="CDD" id="cd05233">
    <property type="entry name" value="SDR_c"/>
    <property type="match status" value="1"/>
</dbReference>
<feature type="domain" description="Reductase C-terminal" evidence="6">
    <location>
        <begin position="360"/>
        <end position="445"/>
    </location>
</feature>